<dbReference type="Proteomes" id="UP000255024">
    <property type="component" value="Unassembled WGS sequence"/>
</dbReference>
<dbReference type="EMBL" id="UGQL01000001">
    <property type="protein sequence ID" value="STZ28234.1"/>
    <property type="molecule type" value="Genomic_DNA"/>
</dbReference>
<evidence type="ECO:0000313" key="1">
    <source>
        <dbReference type="EMBL" id="STZ28234.1"/>
    </source>
</evidence>
<dbReference type="PROSITE" id="PS51257">
    <property type="entry name" value="PROKAR_LIPOPROTEIN"/>
    <property type="match status" value="1"/>
</dbReference>
<dbReference type="RefSeq" id="WP_115091149.1">
    <property type="nucleotide sequence ID" value="NZ_CP068107.1"/>
</dbReference>
<evidence type="ECO:0000313" key="2">
    <source>
        <dbReference type="Proteomes" id="UP000255024"/>
    </source>
</evidence>
<keyword evidence="2" id="KW-1185">Reference proteome</keyword>
<dbReference type="AlphaFoldDB" id="A0A378RMN4"/>
<gene>
    <name evidence="1" type="ORF">NCTC11179_01776</name>
</gene>
<name>A0A378RMN4_MYROD</name>
<organism evidence="1 2">
    <name type="scientific">Myroides odoratus</name>
    <name type="common">Flavobacterium odoratum</name>
    <dbReference type="NCBI Taxonomy" id="256"/>
    <lineage>
        <taxon>Bacteria</taxon>
        <taxon>Pseudomonadati</taxon>
        <taxon>Bacteroidota</taxon>
        <taxon>Flavobacteriia</taxon>
        <taxon>Flavobacteriales</taxon>
        <taxon>Flavobacteriaceae</taxon>
        <taxon>Myroides</taxon>
    </lineage>
</organism>
<accession>A0A378RMN4</accession>
<sequence length="185" mass="20635">MNKPLSFLAVASFLAFASCQDKKEEQTAPEVAFVEEEGNTPVEKQPDFVLSPDHQTNSIMLDIDGDGQPDHIEIVKSTVDDQYGITVKRGNGAFDIIGPLVGSTHRALPEDMEDLIWAQDVYVADKHTVIYEVTDENGDLRSEDDVPEDEKTILPYESLHLSVPESCGSGLLYWLDGTYYWHQTS</sequence>
<protein>
    <submittedName>
        <fullName evidence="1">Uncharacterized protein</fullName>
    </submittedName>
</protein>
<proteinExistence type="predicted"/>
<reference evidence="1 2" key="1">
    <citation type="submission" date="2018-06" db="EMBL/GenBank/DDBJ databases">
        <authorList>
            <consortium name="Pathogen Informatics"/>
            <person name="Doyle S."/>
        </authorList>
    </citation>
    <scope>NUCLEOTIDE SEQUENCE [LARGE SCALE GENOMIC DNA]</scope>
    <source>
        <strain evidence="1 2">NCTC11179</strain>
    </source>
</reference>